<keyword evidence="9" id="KW-0966">Cell projection</keyword>
<feature type="domain" description="Flagellar basal-body/hook protein C-terminal" evidence="7">
    <location>
        <begin position="437"/>
        <end position="473"/>
    </location>
</feature>
<dbReference type="Pfam" id="PF22638">
    <property type="entry name" value="FlgK_D1"/>
    <property type="match status" value="1"/>
</dbReference>
<evidence type="ECO:0000313" key="9">
    <source>
        <dbReference type="EMBL" id="MFD1328440.1"/>
    </source>
</evidence>
<dbReference type="EMBL" id="JBHTNF010000005">
    <property type="protein sequence ID" value="MFD1328440.1"/>
    <property type="molecule type" value="Genomic_DNA"/>
</dbReference>
<dbReference type="InterPro" id="IPR002371">
    <property type="entry name" value="FlgK"/>
</dbReference>
<feature type="domain" description="Flagellar hook-associated protein FlgK helical" evidence="8">
    <location>
        <begin position="85"/>
        <end position="301"/>
    </location>
</feature>
<name>A0ABW3YWX3_MYCRA</name>
<keyword evidence="5" id="KW-0964">Secreted</keyword>
<dbReference type="InterPro" id="IPR010930">
    <property type="entry name" value="Flg_bb/hook_C_dom"/>
</dbReference>
<comment type="subcellular location">
    <subcellularLocation>
        <location evidence="1">Bacterial flagellum</location>
    </subcellularLocation>
    <subcellularLocation>
        <location evidence="2">Secreted</location>
    </subcellularLocation>
</comment>
<evidence type="ECO:0000259" key="8">
    <source>
        <dbReference type="Pfam" id="PF22638"/>
    </source>
</evidence>
<evidence type="ECO:0000256" key="1">
    <source>
        <dbReference type="ARBA" id="ARBA00004365"/>
    </source>
</evidence>
<comment type="caution">
    <text evidence="9">The sequence shown here is derived from an EMBL/GenBank/DDBJ whole genome shotgun (WGS) entry which is preliminary data.</text>
</comment>
<evidence type="ECO:0000313" key="10">
    <source>
        <dbReference type="Proteomes" id="UP001597173"/>
    </source>
</evidence>
<keyword evidence="9" id="KW-0282">Flagellum</keyword>
<dbReference type="Proteomes" id="UP001597173">
    <property type="component" value="Unassembled WGS sequence"/>
</dbReference>
<reference evidence="10" key="1">
    <citation type="journal article" date="2019" name="Int. J. Syst. Evol. Microbiol.">
        <title>The Global Catalogue of Microorganisms (GCM) 10K type strain sequencing project: providing services to taxonomists for standard genome sequencing and annotation.</title>
        <authorList>
            <consortium name="The Broad Institute Genomics Platform"/>
            <consortium name="The Broad Institute Genome Sequencing Center for Infectious Disease"/>
            <person name="Wu L."/>
            <person name="Ma J."/>
        </authorList>
    </citation>
    <scope>NUCLEOTIDE SEQUENCE [LARGE SCALE GENOMIC DNA]</scope>
    <source>
        <strain evidence="10">CCUG 55609</strain>
    </source>
</reference>
<keyword evidence="6" id="KW-0975">Bacterial flagellum</keyword>
<keyword evidence="9" id="KW-0969">Cilium</keyword>
<evidence type="ECO:0000256" key="5">
    <source>
        <dbReference type="ARBA" id="ARBA00022525"/>
    </source>
</evidence>
<comment type="similarity">
    <text evidence="3">Belongs to the flagella basal body rod proteins family.</text>
</comment>
<dbReference type="NCBIfam" id="TIGR02492">
    <property type="entry name" value="flgK_ends"/>
    <property type="match status" value="1"/>
</dbReference>
<dbReference type="SUPFAM" id="SSF64518">
    <property type="entry name" value="Phase 1 flagellin"/>
    <property type="match status" value="1"/>
</dbReference>
<dbReference type="PANTHER" id="PTHR30033">
    <property type="entry name" value="FLAGELLAR HOOK-ASSOCIATED PROTEIN 1"/>
    <property type="match status" value="1"/>
</dbReference>
<evidence type="ECO:0000256" key="3">
    <source>
        <dbReference type="ARBA" id="ARBA00009677"/>
    </source>
</evidence>
<organism evidence="9 10">
    <name type="scientific">Mycoplana ramosa</name>
    <name type="common">Mycoplana bullata</name>
    <dbReference type="NCBI Taxonomy" id="40837"/>
    <lineage>
        <taxon>Bacteria</taxon>
        <taxon>Pseudomonadati</taxon>
        <taxon>Pseudomonadota</taxon>
        <taxon>Alphaproteobacteria</taxon>
        <taxon>Hyphomicrobiales</taxon>
        <taxon>Rhizobiaceae</taxon>
        <taxon>Mycoplana</taxon>
    </lineage>
</organism>
<accession>A0ABW3YWX3</accession>
<protein>
    <recommendedName>
        <fullName evidence="4">Flagellar hook-associated protein 1</fullName>
    </recommendedName>
</protein>
<dbReference type="PANTHER" id="PTHR30033:SF1">
    <property type="entry name" value="FLAGELLAR HOOK-ASSOCIATED PROTEIN 1"/>
    <property type="match status" value="1"/>
</dbReference>
<keyword evidence="10" id="KW-1185">Reference proteome</keyword>
<evidence type="ECO:0000256" key="2">
    <source>
        <dbReference type="ARBA" id="ARBA00004613"/>
    </source>
</evidence>
<gene>
    <name evidence="9" type="primary">flgK</name>
    <name evidence="9" type="ORF">ACFQ33_11105</name>
</gene>
<sequence>MSLSSAIKIAQSSFSNTALQTAVASKNVANASNAAYNRRAAILASSANGATVVQTFRAQNEALQKQNLLSISKSAAQDTTLAGLERMKTMLGGDYELSTANMMSVLRNNLQAFADKPSERSLAETVVANAIDVANSLNSSSQAIQKMRAEADADIGTAVNELNRLLAEFKTYNDQVKAGTAAGADVNDALDQRDKLLTQISEIVGISTLVRTNNDMALYTSDGTVLFETYPRSVTFAPTATFTAGLTGNQVYIEGVAVQPGKGGNTSAQGTLAALLQLRDDIAPTFQTQLDETARGLISMFQDDGAPGLFTWMNGATQSTVVPGSLQHGLAASIIVNPALITAKGGNPLALRDGVNLNQNAANDASFSILLEGYAAAFETTMTFDVSTGIDPTANILNFSTASIGWVEQLRSAAVTANNDKTALLSRTQDALKSVTAVSLDEELALLLDLEQSYKASAKLVAAVDEMMTALLQAAG</sequence>
<dbReference type="InterPro" id="IPR053927">
    <property type="entry name" value="FlgK_helical"/>
</dbReference>
<dbReference type="Pfam" id="PF06429">
    <property type="entry name" value="Flg_bbr_C"/>
    <property type="match status" value="1"/>
</dbReference>
<evidence type="ECO:0000256" key="4">
    <source>
        <dbReference type="ARBA" id="ARBA00016244"/>
    </source>
</evidence>
<evidence type="ECO:0000259" key="7">
    <source>
        <dbReference type="Pfam" id="PF06429"/>
    </source>
</evidence>
<proteinExistence type="inferred from homology"/>
<evidence type="ECO:0000256" key="6">
    <source>
        <dbReference type="ARBA" id="ARBA00023143"/>
    </source>
</evidence>
<dbReference type="RefSeq" id="WP_374838745.1">
    <property type="nucleotide sequence ID" value="NZ_JBHEEW010000007.1"/>
</dbReference>